<keyword evidence="2" id="KW-1185">Reference proteome</keyword>
<reference evidence="1" key="1">
    <citation type="submission" date="2022-07" db="EMBL/GenBank/DDBJ databases">
        <title>Complete Genome Sequence of the Radioresistant Bacterium Deinococcus aetherius ST0316, Isolated from the Air Dust collected in Lower Stratosphere above Japan.</title>
        <authorList>
            <person name="Satoh K."/>
            <person name="Hagiwara K."/>
            <person name="Katsumata K."/>
            <person name="Kubo A."/>
            <person name="Yokobori S."/>
            <person name="Yamagishi A."/>
            <person name="Oono Y."/>
            <person name="Narumi I."/>
        </authorList>
    </citation>
    <scope>NUCLEOTIDE SEQUENCE</scope>
    <source>
        <strain evidence="1">ST0316</strain>
    </source>
</reference>
<dbReference type="EMBL" id="AP026560">
    <property type="protein sequence ID" value="BDP40979.1"/>
    <property type="molecule type" value="Genomic_DNA"/>
</dbReference>
<gene>
    <name evidence="1" type="ORF">DAETH_09480</name>
</gene>
<proteinExistence type="predicted"/>
<organism evidence="1 2">
    <name type="scientific">Deinococcus aetherius</name>
    <dbReference type="NCBI Taxonomy" id="200252"/>
    <lineage>
        <taxon>Bacteria</taxon>
        <taxon>Thermotogati</taxon>
        <taxon>Deinococcota</taxon>
        <taxon>Deinococci</taxon>
        <taxon>Deinococcales</taxon>
        <taxon>Deinococcaceae</taxon>
        <taxon>Deinococcus</taxon>
    </lineage>
</organism>
<evidence type="ECO:0000313" key="2">
    <source>
        <dbReference type="Proteomes" id="UP001064971"/>
    </source>
</evidence>
<sequence>MCARGIRAASFNADGSRVLLNFSRTVQNVSSALLYDTRTGRLLRVLDTPETSATLSPDGKTLLLHRYSGELQGAPLP</sequence>
<dbReference type="Proteomes" id="UP001064971">
    <property type="component" value="Chromosome"/>
</dbReference>
<protein>
    <submittedName>
        <fullName evidence="1">Uncharacterized protein</fullName>
    </submittedName>
</protein>
<accession>A0ABM8ABK8</accession>
<dbReference type="SUPFAM" id="SSF82171">
    <property type="entry name" value="DPP6 N-terminal domain-like"/>
    <property type="match status" value="1"/>
</dbReference>
<evidence type="ECO:0000313" key="1">
    <source>
        <dbReference type="EMBL" id="BDP40979.1"/>
    </source>
</evidence>
<name>A0ABM8ABK8_9DEIO</name>
<dbReference type="RefSeq" id="WP_264776777.1">
    <property type="nucleotide sequence ID" value="NZ_AP026560.1"/>
</dbReference>